<evidence type="ECO:0000313" key="3">
    <source>
        <dbReference type="EMBL" id="KAL1203417.1"/>
    </source>
</evidence>
<feature type="signal peptide" evidence="1">
    <location>
        <begin position="1"/>
        <end position="24"/>
    </location>
</feature>
<evidence type="ECO:0000256" key="1">
    <source>
        <dbReference type="SAM" id="SignalP"/>
    </source>
</evidence>
<dbReference type="InterPro" id="IPR036574">
    <property type="entry name" value="Scorpion_toxin-like_sf"/>
</dbReference>
<name>A0ABD1A9A9_CARAN</name>
<sequence>MAISMKYLVAFVFTAIFIVSSVHCRNKATNGPGYGLKSNQEVLFNHGLCLKGYENCDQFCKRLVYDYGYCTTANCVCVVIL</sequence>
<feature type="chain" id="PRO_5044723163" evidence="1">
    <location>
        <begin position="25"/>
        <end position="81"/>
    </location>
</feature>
<keyword evidence="1" id="KW-0732">Signal</keyword>
<dbReference type="SUPFAM" id="SSF57095">
    <property type="entry name" value="Scorpion toxin-like"/>
    <property type="match status" value="1"/>
</dbReference>
<dbReference type="EMBL" id="JBANAX010000631">
    <property type="protein sequence ID" value="KAL1200135.1"/>
    <property type="molecule type" value="Genomic_DNA"/>
</dbReference>
<protein>
    <submittedName>
        <fullName evidence="3">Defensin-like protein</fullName>
    </submittedName>
</protein>
<gene>
    <name evidence="3" type="ORF">V5N11_012939</name>
    <name evidence="2" type="ORF">V5N11_019638</name>
</gene>
<evidence type="ECO:0000313" key="4">
    <source>
        <dbReference type="Proteomes" id="UP001558713"/>
    </source>
</evidence>
<dbReference type="Proteomes" id="UP001558713">
    <property type="component" value="Unassembled WGS sequence"/>
</dbReference>
<keyword evidence="4" id="KW-1185">Reference proteome</keyword>
<comment type="caution">
    <text evidence="3">The sequence shown here is derived from an EMBL/GenBank/DDBJ whole genome shotgun (WGS) entry which is preliminary data.</text>
</comment>
<evidence type="ECO:0000313" key="2">
    <source>
        <dbReference type="EMBL" id="KAL1200135.1"/>
    </source>
</evidence>
<reference evidence="3 4" key="1">
    <citation type="submission" date="2024-04" db="EMBL/GenBank/DDBJ databases">
        <title>Genome assembly C_amara_ONT_v2.</title>
        <authorList>
            <person name="Yant L."/>
            <person name="Moore C."/>
            <person name="Slenker M."/>
        </authorList>
    </citation>
    <scope>NUCLEOTIDE SEQUENCE [LARGE SCALE GENOMIC DNA]</scope>
    <source>
        <tissue evidence="3">Leaf</tissue>
    </source>
</reference>
<accession>A0ABD1A9A9</accession>
<proteinExistence type="predicted"/>
<organism evidence="3 4">
    <name type="scientific">Cardamine amara subsp. amara</name>
    <dbReference type="NCBI Taxonomy" id="228776"/>
    <lineage>
        <taxon>Eukaryota</taxon>
        <taxon>Viridiplantae</taxon>
        <taxon>Streptophyta</taxon>
        <taxon>Embryophyta</taxon>
        <taxon>Tracheophyta</taxon>
        <taxon>Spermatophyta</taxon>
        <taxon>Magnoliopsida</taxon>
        <taxon>eudicotyledons</taxon>
        <taxon>Gunneridae</taxon>
        <taxon>Pentapetalae</taxon>
        <taxon>rosids</taxon>
        <taxon>malvids</taxon>
        <taxon>Brassicales</taxon>
        <taxon>Brassicaceae</taxon>
        <taxon>Cardamineae</taxon>
        <taxon>Cardamine</taxon>
    </lineage>
</organism>
<dbReference type="AlphaFoldDB" id="A0ABD1A9A9"/>
<dbReference type="EMBL" id="JBANAX010000558">
    <property type="protein sequence ID" value="KAL1203417.1"/>
    <property type="molecule type" value="Genomic_DNA"/>
</dbReference>